<dbReference type="OrthoDB" id="1435707at2759"/>
<accession>A0A371EKD2</accession>
<protein>
    <submittedName>
        <fullName evidence="1">Uncharacterized protein</fullName>
    </submittedName>
</protein>
<name>A0A371EKD2_MUCPR</name>
<keyword evidence="2" id="KW-1185">Reference proteome</keyword>
<dbReference type="PANTHER" id="PTHR11017">
    <property type="entry name" value="LEUCINE-RICH REPEAT-CONTAINING PROTEIN"/>
    <property type="match status" value="1"/>
</dbReference>
<proteinExistence type="predicted"/>
<evidence type="ECO:0000313" key="2">
    <source>
        <dbReference type="Proteomes" id="UP000257109"/>
    </source>
</evidence>
<dbReference type="AlphaFoldDB" id="A0A371EKD2"/>
<organism evidence="1 2">
    <name type="scientific">Mucuna pruriens</name>
    <name type="common">Velvet bean</name>
    <name type="synonym">Dolichos pruriens</name>
    <dbReference type="NCBI Taxonomy" id="157652"/>
    <lineage>
        <taxon>Eukaryota</taxon>
        <taxon>Viridiplantae</taxon>
        <taxon>Streptophyta</taxon>
        <taxon>Embryophyta</taxon>
        <taxon>Tracheophyta</taxon>
        <taxon>Spermatophyta</taxon>
        <taxon>Magnoliopsida</taxon>
        <taxon>eudicotyledons</taxon>
        <taxon>Gunneridae</taxon>
        <taxon>Pentapetalae</taxon>
        <taxon>rosids</taxon>
        <taxon>fabids</taxon>
        <taxon>Fabales</taxon>
        <taxon>Fabaceae</taxon>
        <taxon>Papilionoideae</taxon>
        <taxon>50 kb inversion clade</taxon>
        <taxon>NPAAA clade</taxon>
        <taxon>indigoferoid/millettioid clade</taxon>
        <taxon>Phaseoleae</taxon>
        <taxon>Mucuna</taxon>
    </lineage>
</organism>
<dbReference type="Gene3D" id="3.80.10.10">
    <property type="entry name" value="Ribonuclease Inhibitor"/>
    <property type="match status" value="1"/>
</dbReference>
<dbReference type="Proteomes" id="UP000257109">
    <property type="component" value="Unassembled WGS sequence"/>
</dbReference>
<dbReference type="PANTHER" id="PTHR11017:SF259">
    <property type="entry name" value="ADP-RIBOSYL CYCLASE_CYCLIC ADP-RIBOSE HYDROLASE"/>
    <property type="match status" value="1"/>
</dbReference>
<dbReference type="InterPro" id="IPR032675">
    <property type="entry name" value="LRR_dom_sf"/>
</dbReference>
<dbReference type="GO" id="GO:0006952">
    <property type="term" value="P:defense response"/>
    <property type="evidence" value="ECO:0007669"/>
    <property type="project" value="InterPro"/>
</dbReference>
<feature type="non-terminal residue" evidence="1">
    <location>
        <position position="1"/>
    </location>
</feature>
<reference evidence="1" key="1">
    <citation type="submission" date="2018-05" db="EMBL/GenBank/DDBJ databases">
        <title>Draft genome of Mucuna pruriens seed.</title>
        <authorList>
            <person name="Nnadi N.E."/>
            <person name="Vos R."/>
            <person name="Hasami M.H."/>
            <person name="Devisetty U.K."/>
            <person name="Aguiy J.C."/>
        </authorList>
    </citation>
    <scope>NUCLEOTIDE SEQUENCE [LARGE SCALE GENOMIC DNA]</scope>
    <source>
        <strain evidence="1">JCA_2017</strain>
    </source>
</reference>
<comment type="caution">
    <text evidence="1">The sequence shown here is derived from an EMBL/GenBank/DDBJ whole genome shotgun (WGS) entry which is preliminary data.</text>
</comment>
<dbReference type="EMBL" id="QJKJ01013416">
    <property type="protein sequence ID" value="RDX66497.1"/>
    <property type="molecule type" value="Genomic_DNA"/>
</dbReference>
<evidence type="ECO:0000313" key="1">
    <source>
        <dbReference type="EMBL" id="RDX66497.1"/>
    </source>
</evidence>
<gene>
    <name evidence="1" type="ORF">CR513_54728</name>
</gene>
<sequence length="173" mass="20453">MHDLLIILGRCIIREKSPKEPRKWSRMWDYQDVHKTAENLEVTAVKESTMGFYETKMRTETLSKRSHLKLPKLHHVNFSESLSHLSNELGNKRKCKYHYNFVLYYWPFTAAYTQFETFGNSYSKYLIKMVDFGEALNLEFLNLSGCIKLKQIHPSIGLLRKLTLITPAWTNQF</sequence>
<dbReference type="InterPro" id="IPR044974">
    <property type="entry name" value="Disease_R_plants"/>
</dbReference>